<dbReference type="RefSeq" id="XP_033399802.1">
    <property type="nucleotide sequence ID" value="XM_033545458.1"/>
</dbReference>
<proteinExistence type="predicted"/>
<dbReference type="Proteomes" id="UP000799438">
    <property type="component" value="Unassembled WGS sequence"/>
</dbReference>
<protein>
    <submittedName>
        <fullName evidence="1">Uncharacterized protein</fullName>
    </submittedName>
</protein>
<evidence type="ECO:0000313" key="2">
    <source>
        <dbReference type="Proteomes" id="UP000799438"/>
    </source>
</evidence>
<reference evidence="1" key="1">
    <citation type="journal article" date="2020" name="Stud. Mycol.">
        <title>101 Dothideomycetes genomes: a test case for predicting lifestyles and emergence of pathogens.</title>
        <authorList>
            <person name="Haridas S."/>
            <person name="Albert R."/>
            <person name="Binder M."/>
            <person name="Bloem J."/>
            <person name="Labutti K."/>
            <person name="Salamov A."/>
            <person name="Andreopoulos B."/>
            <person name="Baker S."/>
            <person name="Barry K."/>
            <person name="Bills G."/>
            <person name="Bluhm B."/>
            <person name="Cannon C."/>
            <person name="Castanera R."/>
            <person name="Culley D."/>
            <person name="Daum C."/>
            <person name="Ezra D."/>
            <person name="Gonzalez J."/>
            <person name="Henrissat B."/>
            <person name="Kuo A."/>
            <person name="Liang C."/>
            <person name="Lipzen A."/>
            <person name="Lutzoni F."/>
            <person name="Magnuson J."/>
            <person name="Mondo S."/>
            <person name="Nolan M."/>
            <person name="Ohm R."/>
            <person name="Pangilinan J."/>
            <person name="Park H.-J."/>
            <person name="Ramirez L."/>
            <person name="Alfaro M."/>
            <person name="Sun H."/>
            <person name="Tritt A."/>
            <person name="Yoshinaga Y."/>
            <person name="Zwiers L.-H."/>
            <person name="Turgeon B."/>
            <person name="Goodwin S."/>
            <person name="Spatafora J."/>
            <person name="Crous P."/>
            <person name="Grigoriev I."/>
        </authorList>
    </citation>
    <scope>NUCLEOTIDE SEQUENCE</scope>
    <source>
        <strain evidence="1">CBS 121167</strain>
    </source>
</reference>
<organism evidence="1 2">
    <name type="scientific">Aplosporella prunicola CBS 121167</name>
    <dbReference type="NCBI Taxonomy" id="1176127"/>
    <lineage>
        <taxon>Eukaryota</taxon>
        <taxon>Fungi</taxon>
        <taxon>Dikarya</taxon>
        <taxon>Ascomycota</taxon>
        <taxon>Pezizomycotina</taxon>
        <taxon>Dothideomycetes</taxon>
        <taxon>Dothideomycetes incertae sedis</taxon>
        <taxon>Botryosphaeriales</taxon>
        <taxon>Aplosporellaceae</taxon>
        <taxon>Aplosporella</taxon>
    </lineage>
</organism>
<sequence>MHQHEQHAGRGRRWFGEDGVQAPEVMRRRARPDTAYQCRYLDDVRSALRYQFQTHAEVFVPEEVSCRLIFGLDSSLEWTKEGQPTTATISRGRQESSTPDSDYSVTTALSNFLDAKEKKQYQRAVAKIIIGAISRVDGYKYSERRTNDTSKGDGYRFQFICRDSL</sequence>
<dbReference type="AlphaFoldDB" id="A0A6A6BIX1"/>
<evidence type="ECO:0000313" key="1">
    <source>
        <dbReference type="EMBL" id="KAF2144090.1"/>
    </source>
</evidence>
<gene>
    <name evidence="1" type="ORF">K452DRAFT_345547</name>
</gene>
<keyword evidence="2" id="KW-1185">Reference proteome</keyword>
<dbReference type="GeneID" id="54302966"/>
<dbReference type="OrthoDB" id="3251668at2759"/>
<name>A0A6A6BIX1_9PEZI</name>
<dbReference type="EMBL" id="ML995480">
    <property type="protein sequence ID" value="KAF2144090.1"/>
    <property type="molecule type" value="Genomic_DNA"/>
</dbReference>
<accession>A0A6A6BIX1</accession>